<evidence type="ECO:0000313" key="5">
    <source>
        <dbReference type="EMBL" id="TKA71518.1"/>
    </source>
</evidence>
<feature type="region of interest" description="Disordered" evidence="4">
    <location>
        <begin position="329"/>
        <end position="348"/>
    </location>
</feature>
<keyword evidence="3" id="KW-0560">Oxidoreductase</keyword>
<dbReference type="InterPro" id="IPR002347">
    <property type="entry name" value="SDR_fam"/>
</dbReference>
<dbReference type="OrthoDB" id="1274115at2759"/>
<feature type="compositionally biased region" description="Polar residues" evidence="4">
    <location>
        <begin position="330"/>
        <end position="339"/>
    </location>
</feature>
<keyword evidence="2" id="KW-0521">NADP</keyword>
<dbReference type="PRINTS" id="PR00081">
    <property type="entry name" value="GDHRDH"/>
</dbReference>
<evidence type="ECO:0000256" key="4">
    <source>
        <dbReference type="SAM" id="MobiDB-lite"/>
    </source>
</evidence>
<keyword evidence="6" id="KW-1185">Reference proteome</keyword>
<dbReference type="PRINTS" id="PR00080">
    <property type="entry name" value="SDRFAMILY"/>
</dbReference>
<dbReference type="AlphaFoldDB" id="A0A4U0X8A6"/>
<dbReference type="EMBL" id="NAJQ01000349">
    <property type="protein sequence ID" value="TKA71518.1"/>
    <property type="molecule type" value="Genomic_DNA"/>
</dbReference>
<evidence type="ECO:0000256" key="3">
    <source>
        <dbReference type="ARBA" id="ARBA00023002"/>
    </source>
</evidence>
<proteinExistence type="inferred from homology"/>
<sequence>MATHYTWLITGASSGQGAEIALAALRAGHSVVATARNTANGKAAHPDIEKLGGVWATLDVTEESAQSTVEKLVAQHSVNVVVNNAGYGLRGVLEDLNMEKIRAQMETNFFGALAVTKGAIPAFRERRSGTIVMISSASGFSGTPSQSMYSGSKFALEGVSESLADELAPFGIRVLIVELGAYRTPFQNAVDKPKDVISEPYKGTTADKTAQRITAGHGRQAGDPVKAAQAIVEVVTRSGRGADLKDVLRLPLGKDAVTRAHVKMKSFSDDIEKCKELAEWAVFDVPYDGPHNEGEFSSTDAINLRIACRIDSVVHERLKVKRLAKAIAASASNSRQTAPTKDKTPPAETLQLSLQKLRLANADTPSDTTTQRLTFNGLPREIRNHIYSFVRPAPVNIQDPRQRRSQHPLSKASHQIEAGYQEYYFRNAVFLYDTRIYPPSRFPAYIDYKSGKAIQRVRETWVKWAAKLEDQDAGRLRHLMFYGDQAVVQIELSANPARAMVSVKPKGIDRELGMGGSTSGVFSPIFPRCLQAAMDDVLVGVKDGRFSKVKIGRIGRWAMQ</sequence>
<dbReference type="PROSITE" id="PS00061">
    <property type="entry name" value="ADH_SHORT"/>
    <property type="match status" value="1"/>
</dbReference>
<dbReference type="STRING" id="329884.A0A4U0X8A6"/>
<dbReference type="InterPro" id="IPR051911">
    <property type="entry name" value="SDR_oxidoreductase"/>
</dbReference>
<dbReference type="SUPFAM" id="SSF51735">
    <property type="entry name" value="NAD(P)-binding Rossmann-fold domains"/>
    <property type="match status" value="1"/>
</dbReference>
<comment type="caution">
    <text evidence="5">The sequence shown here is derived from an EMBL/GenBank/DDBJ whole genome shotgun (WGS) entry which is preliminary data.</text>
</comment>
<dbReference type="InterPro" id="IPR036291">
    <property type="entry name" value="NAD(P)-bd_dom_sf"/>
</dbReference>
<evidence type="ECO:0000256" key="1">
    <source>
        <dbReference type="ARBA" id="ARBA00006484"/>
    </source>
</evidence>
<name>A0A4U0X8A6_9PEZI</name>
<dbReference type="InterPro" id="IPR020904">
    <property type="entry name" value="Sc_DH/Rdtase_CS"/>
</dbReference>
<evidence type="ECO:0000313" key="6">
    <source>
        <dbReference type="Proteomes" id="UP000309340"/>
    </source>
</evidence>
<gene>
    <name evidence="5" type="ORF">B0A55_06119</name>
</gene>
<dbReference type="CDD" id="cd05374">
    <property type="entry name" value="17beta-HSD-like_SDR_c"/>
    <property type="match status" value="1"/>
</dbReference>
<evidence type="ECO:0000256" key="2">
    <source>
        <dbReference type="ARBA" id="ARBA00022857"/>
    </source>
</evidence>
<dbReference type="Proteomes" id="UP000309340">
    <property type="component" value="Unassembled WGS sequence"/>
</dbReference>
<organism evidence="5 6">
    <name type="scientific">Friedmanniomyces simplex</name>
    <dbReference type="NCBI Taxonomy" id="329884"/>
    <lineage>
        <taxon>Eukaryota</taxon>
        <taxon>Fungi</taxon>
        <taxon>Dikarya</taxon>
        <taxon>Ascomycota</taxon>
        <taxon>Pezizomycotina</taxon>
        <taxon>Dothideomycetes</taxon>
        <taxon>Dothideomycetidae</taxon>
        <taxon>Mycosphaerellales</taxon>
        <taxon>Teratosphaeriaceae</taxon>
        <taxon>Friedmanniomyces</taxon>
    </lineage>
</organism>
<dbReference type="Gene3D" id="3.40.50.720">
    <property type="entry name" value="NAD(P)-binding Rossmann-like Domain"/>
    <property type="match status" value="1"/>
</dbReference>
<protein>
    <submittedName>
        <fullName evidence="5">Uncharacterized protein</fullName>
    </submittedName>
</protein>
<dbReference type="PANTHER" id="PTHR43976">
    <property type="entry name" value="SHORT CHAIN DEHYDROGENASE"/>
    <property type="match status" value="1"/>
</dbReference>
<accession>A0A4U0X8A6</accession>
<dbReference type="GO" id="GO:0016491">
    <property type="term" value="F:oxidoreductase activity"/>
    <property type="evidence" value="ECO:0007669"/>
    <property type="project" value="UniProtKB-KW"/>
</dbReference>
<comment type="similarity">
    <text evidence="1">Belongs to the short-chain dehydrogenases/reductases (SDR) family.</text>
</comment>
<dbReference type="PANTHER" id="PTHR43976:SF16">
    <property type="entry name" value="SHORT-CHAIN DEHYDROGENASE_REDUCTASE FAMILY PROTEIN"/>
    <property type="match status" value="1"/>
</dbReference>
<reference evidence="5 6" key="1">
    <citation type="submission" date="2017-03" db="EMBL/GenBank/DDBJ databases">
        <title>Genomes of endolithic fungi from Antarctica.</title>
        <authorList>
            <person name="Coleine C."/>
            <person name="Masonjones S."/>
            <person name="Stajich J.E."/>
        </authorList>
    </citation>
    <scope>NUCLEOTIDE SEQUENCE [LARGE SCALE GENOMIC DNA]</scope>
    <source>
        <strain evidence="5 6">CCFEE 5184</strain>
    </source>
</reference>
<dbReference type="Pfam" id="PF00106">
    <property type="entry name" value="adh_short"/>
    <property type="match status" value="1"/>
</dbReference>